<reference evidence="2" key="2">
    <citation type="submission" date="2025-05" db="UniProtKB">
        <authorList>
            <consortium name="Ensembl"/>
        </authorList>
    </citation>
    <scope>IDENTIFICATION</scope>
</reference>
<dbReference type="SMART" id="SM00349">
    <property type="entry name" value="KRAB"/>
    <property type="match status" value="1"/>
</dbReference>
<dbReference type="Ensembl" id="ENSBGRT00000040350.1">
    <property type="protein sequence ID" value="ENSBGRP00000034904.1"/>
    <property type="gene ID" value="ENSBGRG00000021857.1"/>
</dbReference>
<dbReference type="PROSITE" id="PS50805">
    <property type="entry name" value="KRAB"/>
    <property type="match status" value="1"/>
</dbReference>
<dbReference type="PANTHER" id="PTHR23232">
    <property type="entry name" value="KRAB DOMAIN C2H2 ZINC FINGER"/>
    <property type="match status" value="1"/>
</dbReference>
<proteinExistence type="predicted"/>
<dbReference type="Proteomes" id="UP000694520">
    <property type="component" value="Chromosome 12"/>
</dbReference>
<feature type="domain" description="KRAB" evidence="1">
    <location>
        <begin position="22"/>
        <end position="93"/>
    </location>
</feature>
<dbReference type="Pfam" id="PF01352">
    <property type="entry name" value="KRAB"/>
    <property type="match status" value="1"/>
</dbReference>
<accession>A0A8B9YBN0</accession>
<name>A0A8B9YBN0_BOSMU</name>
<protein>
    <recommendedName>
        <fullName evidence="1">KRAB domain-containing protein</fullName>
    </recommendedName>
</protein>
<dbReference type="GeneTree" id="ENSGT00940000153104"/>
<dbReference type="InterPro" id="IPR050169">
    <property type="entry name" value="Krueppel_C2H2_ZnF"/>
</dbReference>
<dbReference type="PANTHER" id="PTHR23232:SF158">
    <property type="entry name" value="KRAB DOMAIN-CONTAINING PROTEIN 5"/>
    <property type="match status" value="1"/>
</dbReference>
<dbReference type="Ensembl" id="ENSBGRT00000040378.1">
    <property type="protein sequence ID" value="ENSBGRP00000034930.1"/>
    <property type="gene ID" value="ENSBGRG00000021857.1"/>
</dbReference>
<evidence type="ECO:0000313" key="3">
    <source>
        <dbReference type="Proteomes" id="UP000694520"/>
    </source>
</evidence>
<dbReference type="GO" id="GO:0006355">
    <property type="term" value="P:regulation of DNA-templated transcription"/>
    <property type="evidence" value="ECO:0007669"/>
    <property type="project" value="InterPro"/>
</dbReference>
<dbReference type="SUPFAM" id="SSF109640">
    <property type="entry name" value="KRAB domain (Kruppel-associated box)"/>
    <property type="match status" value="1"/>
</dbReference>
<dbReference type="Gene3D" id="6.10.140.140">
    <property type="match status" value="1"/>
</dbReference>
<sequence>MEGGGGGNMVLSFLKVISQESVKFRDVAVVFSPDQWAHLSPEKRELYRDVMLDTCDHLVSLGRWAYKAEVMSSLRQGKEPRMLEKEVTSAPCPACQPALVDYHALYESMSTFRQNPQQAKYRELSVFVQRYECDDCSMVF</sequence>
<dbReference type="InterPro" id="IPR036051">
    <property type="entry name" value="KRAB_dom_sf"/>
</dbReference>
<dbReference type="InterPro" id="IPR001909">
    <property type="entry name" value="KRAB"/>
</dbReference>
<reference evidence="2" key="1">
    <citation type="submission" date="2019-05" db="EMBL/GenBank/DDBJ databases">
        <authorList>
            <person name="Zhang S."/>
            <person name="Liu J."/>
        </authorList>
    </citation>
    <scope>NUCLEOTIDE SEQUENCE [LARGE SCALE GENOMIC DNA]</scope>
</reference>
<dbReference type="AlphaFoldDB" id="A0A8B9YBN0"/>
<organism evidence="2 3">
    <name type="scientific">Bos mutus grunniens</name>
    <name type="common">Wild yak</name>
    <name type="synonym">Bos grunniens</name>
    <dbReference type="NCBI Taxonomy" id="30521"/>
    <lineage>
        <taxon>Eukaryota</taxon>
        <taxon>Metazoa</taxon>
        <taxon>Chordata</taxon>
        <taxon>Craniata</taxon>
        <taxon>Vertebrata</taxon>
        <taxon>Euteleostomi</taxon>
        <taxon>Mammalia</taxon>
        <taxon>Eutheria</taxon>
        <taxon>Laurasiatheria</taxon>
        <taxon>Artiodactyla</taxon>
        <taxon>Ruminantia</taxon>
        <taxon>Pecora</taxon>
        <taxon>Bovidae</taxon>
        <taxon>Bovinae</taxon>
        <taxon>Bos</taxon>
    </lineage>
</organism>
<dbReference type="CDD" id="cd07765">
    <property type="entry name" value="KRAB_A-box"/>
    <property type="match status" value="1"/>
</dbReference>
<evidence type="ECO:0000259" key="1">
    <source>
        <dbReference type="PROSITE" id="PS50805"/>
    </source>
</evidence>
<keyword evidence="3" id="KW-1185">Reference proteome</keyword>
<evidence type="ECO:0000313" key="2">
    <source>
        <dbReference type="Ensembl" id="ENSBGRP00000034904.1"/>
    </source>
</evidence>